<comment type="subcellular location">
    <subcellularLocation>
        <location evidence="1">Cell membrane</location>
        <topology evidence="1">Multi-pass membrane protein</topology>
    </subcellularLocation>
</comment>
<feature type="transmembrane region" description="Helical" evidence="6">
    <location>
        <begin position="306"/>
        <end position="329"/>
    </location>
</feature>
<feature type="transmembrane region" description="Helical" evidence="6">
    <location>
        <begin position="223"/>
        <end position="242"/>
    </location>
</feature>
<dbReference type="AlphaFoldDB" id="A0A327S7P4"/>
<feature type="transmembrane region" description="Helical" evidence="6">
    <location>
        <begin position="411"/>
        <end position="431"/>
    </location>
</feature>
<proteinExistence type="predicted"/>
<feature type="transmembrane region" description="Helical" evidence="6">
    <location>
        <begin position="77"/>
        <end position="98"/>
    </location>
</feature>
<keyword evidence="2" id="KW-1003">Cell membrane</keyword>
<feature type="transmembrane region" description="Helical" evidence="6">
    <location>
        <begin position="51"/>
        <end position="71"/>
    </location>
</feature>
<protein>
    <submittedName>
        <fullName evidence="7">Na+-driven multidrug efflux pump</fullName>
    </submittedName>
</protein>
<dbReference type="GO" id="GO:0005886">
    <property type="term" value="C:plasma membrane"/>
    <property type="evidence" value="ECO:0007669"/>
    <property type="project" value="UniProtKB-SubCell"/>
</dbReference>
<feature type="transmembrane region" description="Helical" evidence="6">
    <location>
        <begin position="437"/>
        <end position="460"/>
    </location>
</feature>
<evidence type="ECO:0000256" key="5">
    <source>
        <dbReference type="ARBA" id="ARBA00023136"/>
    </source>
</evidence>
<evidence type="ECO:0000256" key="1">
    <source>
        <dbReference type="ARBA" id="ARBA00004651"/>
    </source>
</evidence>
<accession>A0A327S7P4</accession>
<dbReference type="PANTHER" id="PTHR30250:SF11">
    <property type="entry name" value="O-ANTIGEN TRANSPORTER-RELATED"/>
    <property type="match status" value="1"/>
</dbReference>
<keyword evidence="3 6" id="KW-0812">Transmembrane</keyword>
<organism evidence="7 8">
    <name type="scientific">Gelidibacter algens</name>
    <dbReference type="NCBI Taxonomy" id="49280"/>
    <lineage>
        <taxon>Bacteria</taxon>
        <taxon>Pseudomonadati</taxon>
        <taxon>Bacteroidota</taxon>
        <taxon>Flavobacteriia</taxon>
        <taxon>Flavobacteriales</taxon>
        <taxon>Flavobacteriaceae</taxon>
        <taxon>Gelidibacter</taxon>
    </lineage>
</organism>
<dbReference type="InterPro" id="IPR002797">
    <property type="entry name" value="Polysacc_synth"/>
</dbReference>
<keyword evidence="5 6" id="KW-0472">Membrane</keyword>
<evidence type="ECO:0000256" key="2">
    <source>
        <dbReference type="ARBA" id="ARBA00022475"/>
    </source>
</evidence>
<evidence type="ECO:0000256" key="6">
    <source>
        <dbReference type="SAM" id="Phobius"/>
    </source>
</evidence>
<feature type="transmembrane region" description="Helical" evidence="6">
    <location>
        <begin position="200"/>
        <end position="217"/>
    </location>
</feature>
<feature type="transmembrane region" description="Helical" evidence="6">
    <location>
        <begin position="162"/>
        <end position="188"/>
    </location>
</feature>
<name>A0A327S7P4_9FLAO</name>
<feature type="transmembrane region" description="Helical" evidence="6">
    <location>
        <begin position="350"/>
        <end position="372"/>
    </location>
</feature>
<evidence type="ECO:0000313" key="8">
    <source>
        <dbReference type="Proteomes" id="UP000248987"/>
    </source>
</evidence>
<evidence type="ECO:0000313" key="7">
    <source>
        <dbReference type="EMBL" id="RAJ24362.1"/>
    </source>
</evidence>
<keyword evidence="8" id="KW-1185">Reference proteome</keyword>
<dbReference type="Proteomes" id="UP000248987">
    <property type="component" value="Unassembled WGS sequence"/>
</dbReference>
<dbReference type="Pfam" id="PF01943">
    <property type="entry name" value="Polysacc_synt"/>
    <property type="match status" value="1"/>
</dbReference>
<dbReference type="InterPro" id="IPR050833">
    <property type="entry name" value="Poly_Biosynth_Transport"/>
</dbReference>
<gene>
    <name evidence="7" type="ORF">LX77_01914</name>
</gene>
<evidence type="ECO:0000256" key="4">
    <source>
        <dbReference type="ARBA" id="ARBA00022989"/>
    </source>
</evidence>
<sequence length="471" mass="53546">MQLNLKKQTRKFNNWNINRKLLKENILKILDTLGVKSARTKNIVENISISFFYKGGSILASLLLVPLIINYLDTTNYGIWLIITSFISWFTFFDIGLGHGLRNKFTEAKANDNMQLAKAYISSSYFFITIISASLFVLFYIANLFIDWTKVFNTDVNLVSDLSLIMLVVFGCFSIQFIVKLISTIYIADQRPAMQGLIELLTQILLVASVFVLTNFFSSSLLMFSIIFSIVPLLLLVFFNLYAFNTDYQDLKPSFKLFKLEYVIDIMGLGMKFFVIQIAAIVLYTTDNLIITHLFSPADIIPYNVAFKYFSIVTMGFSIIVTPFWSAITDAYAKHDILWIKKSMTNLIKLSFLFSIVAIAMVFIAGWVYEIWVGEEVVISKRLSIFMSLFVITTLLTQPFIFFINGTGKINVQLGLGVFSALLNIPLSIFFAKNLNFGVSGVILATIVANVMGLVVYPIYYKKTIRKLEIE</sequence>
<dbReference type="PANTHER" id="PTHR30250">
    <property type="entry name" value="PST FAMILY PREDICTED COLANIC ACID TRANSPORTER"/>
    <property type="match status" value="1"/>
</dbReference>
<keyword evidence="4 6" id="KW-1133">Transmembrane helix</keyword>
<reference evidence="7 8" key="1">
    <citation type="submission" date="2018-06" db="EMBL/GenBank/DDBJ databases">
        <title>Genomic Encyclopedia of Archaeal and Bacterial Type Strains, Phase II (KMG-II): from individual species to whole genera.</title>
        <authorList>
            <person name="Goeker M."/>
        </authorList>
    </citation>
    <scope>NUCLEOTIDE SEQUENCE [LARGE SCALE GENOMIC DNA]</scope>
    <source>
        <strain evidence="7 8">DSM 12408</strain>
    </source>
</reference>
<feature type="transmembrane region" description="Helical" evidence="6">
    <location>
        <begin position="119"/>
        <end position="142"/>
    </location>
</feature>
<feature type="transmembrane region" description="Helical" evidence="6">
    <location>
        <begin position="384"/>
        <end position="404"/>
    </location>
</feature>
<comment type="caution">
    <text evidence="7">The sequence shown here is derived from an EMBL/GenBank/DDBJ whole genome shotgun (WGS) entry which is preliminary data.</text>
</comment>
<feature type="transmembrane region" description="Helical" evidence="6">
    <location>
        <begin position="262"/>
        <end position="286"/>
    </location>
</feature>
<evidence type="ECO:0000256" key="3">
    <source>
        <dbReference type="ARBA" id="ARBA00022692"/>
    </source>
</evidence>
<dbReference type="EMBL" id="QLLQ01000006">
    <property type="protein sequence ID" value="RAJ24362.1"/>
    <property type="molecule type" value="Genomic_DNA"/>
</dbReference>